<reference evidence="3" key="1">
    <citation type="submission" date="2018-09" db="EMBL/GenBank/DDBJ databases">
        <authorList>
            <person name="Livingstone P.G."/>
            <person name="Whitworth D.E."/>
        </authorList>
    </citation>
    <scope>NUCLEOTIDE SEQUENCE [LARGE SCALE GENOMIC DNA]</scope>
    <source>
        <strain evidence="3">AB047A</strain>
    </source>
</reference>
<dbReference type="EMBL" id="RAWM01000133">
    <property type="protein sequence ID" value="RKH61195.1"/>
    <property type="molecule type" value="Genomic_DNA"/>
</dbReference>
<dbReference type="RefSeq" id="WP_121771472.1">
    <property type="nucleotide sequence ID" value="NZ_RAWM01000133.1"/>
</dbReference>
<feature type="compositionally biased region" description="Low complexity" evidence="1">
    <location>
        <begin position="131"/>
        <end position="153"/>
    </location>
</feature>
<protein>
    <submittedName>
        <fullName evidence="2">Uncharacterized protein</fullName>
    </submittedName>
</protein>
<accession>A0A3A8Q505</accession>
<comment type="caution">
    <text evidence="2">The sequence shown here is derived from an EMBL/GenBank/DDBJ whole genome shotgun (WGS) entry which is preliminary data.</text>
</comment>
<evidence type="ECO:0000256" key="1">
    <source>
        <dbReference type="SAM" id="MobiDB-lite"/>
    </source>
</evidence>
<feature type="compositionally biased region" description="Polar residues" evidence="1">
    <location>
        <begin position="41"/>
        <end position="55"/>
    </location>
</feature>
<dbReference type="AlphaFoldDB" id="A0A3A8Q505"/>
<gene>
    <name evidence="2" type="ORF">D7X96_32155</name>
</gene>
<dbReference type="OrthoDB" id="5520296at2"/>
<feature type="region of interest" description="Disordered" evidence="1">
    <location>
        <begin position="39"/>
        <end position="161"/>
    </location>
</feature>
<sequence length="161" mass="15871">MKGFKRAVGLGLLVGGALGGWGCGNDAPKETRGFQDPVQMQHRSTNDQAGDTAQNDLGHPANEGGGGRSFNSDSKAAMGGGSTAPNAMEGDLSRNSGQRTGGSAELGTGLAESYRGAPSSEGIGGSGRDAGTGMMDAGTAMDAGTGAMDAGTGKMDAGMRR</sequence>
<name>A0A3A8Q505_9BACT</name>
<proteinExistence type="predicted"/>
<keyword evidence="3" id="KW-1185">Reference proteome</keyword>
<dbReference type="Proteomes" id="UP000282656">
    <property type="component" value="Unassembled WGS sequence"/>
</dbReference>
<organism evidence="2 3">
    <name type="scientific">Corallococcus interemptor</name>
    <dbReference type="NCBI Taxonomy" id="2316720"/>
    <lineage>
        <taxon>Bacteria</taxon>
        <taxon>Pseudomonadati</taxon>
        <taxon>Myxococcota</taxon>
        <taxon>Myxococcia</taxon>
        <taxon>Myxococcales</taxon>
        <taxon>Cystobacterineae</taxon>
        <taxon>Myxococcaceae</taxon>
        <taxon>Corallococcus</taxon>
    </lineage>
</organism>
<evidence type="ECO:0000313" key="3">
    <source>
        <dbReference type="Proteomes" id="UP000282656"/>
    </source>
</evidence>
<evidence type="ECO:0000313" key="2">
    <source>
        <dbReference type="EMBL" id="RKH61195.1"/>
    </source>
</evidence>